<feature type="compositionally biased region" description="Polar residues" evidence="1">
    <location>
        <begin position="160"/>
        <end position="169"/>
    </location>
</feature>
<dbReference type="GeneID" id="17306358"/>
<protein>
    <submittedName>
        <fullName evidence="3 4">Uncharacterized protein</fullName>
    </submittedName>
</protein>
<dbReference type="RefSeq" id="XP_005836709.1">
    <property type="nucleotide sequence ID" value="XM_005836652.1"/>
</dbReference>
<evidence type="ECO:0000256" key="2">
    <source>
        <dbReference type="SAM" id="SignalP"/>
    </source>
</evidence>
<gene>
    <name evidence="3" type="ORF">GUITHDRAFT_104694</name>
</gene>
<feature type="chain" id="PRO_5008771682" evidence="2">
    <location>
        <begin position="24"/>
        <end position="451"/>
    </location>
</feature>
<reference evidence="4" key="3">
    <citation type="submission" date="2016-03" db="UniProtKB">
        <authorList>
            <consortium name="EnsemblProtists"/>
        </authorList>
    </citation>
    <scope>IDENTIFICATION</scope>
</reference>
<dbReference type="PaxDb" id="55529-EKX49729"/>
<feature type="region of interest" description="Disordered" evidence="1">
    <location>
        <begin position="278"/>
        <end position="311"/>
    </location>
</feature>
<keyword evidence="2" id="KW-0732">Signal</keyword>
<feature type="compositionally biased region" description="Low complexity" evidence="1">
    <location>
        <begin position="278"/>
        <end position="287"/>
    </location>
</feature>
<reference evidence="3 5" key="1">
    <citation type="journal article" date="2012" name="Nature">
        <title>Algal genomes reveal evolutionary mosaicism and the fate of nucleomorphs.</title>
        <authorList>
            <consortium name="DOE Joint Genome Institute"/>
            <person name="Curtis B.A."/>
            <person name="Tanifuji G."/>
            <person name="Burki F."/>
            <person name="Gruber A."/>
            <person name="Irimia M."/>
            <person name="Maruyama S."/>
            <person name="Arias M.C."/>
            <person name="Ball S.G."/>
            <person name="Gile G.H."/>
            <person name="Hirakawa Y."/>
            <person name="Hopkins J.F."/>
            <person name="Kuo A."/>
            <person name="Rensing S.A."/>
            <person name="Schmutz J."/>
            <person name="Symeonidi A."/>
            <person name="Elias M."/>
            <person name="Eveleigh R.J."/>
            <person name="Herman E.K."/>
            <person name="Klute M.J."/>
            <person name="Nakayama T."/>
            <person name="Obornik M."/>
            <person name="Reyes-Prieto A."/>
            <person name="Armbrust E.V."/>
            <person name="Aves S.J."/>
            <person name="Beiko R.G."/>
            <person name="Coutinho P."/>
            <person name="Dacks J.B."/>
            <person name="Durnford D.G."/>
            <person name="Fast N.M."/>
            <person name="Green B.R."/>
            <person name="Grisdale C.J."/>
            <person name="Hempel F."/>
            <person name="Henrissat B."/>
            <person name="Hoppner M.P."/>
            <person name="Ishida K."/>
            <person name="Kim E."/>
            <person name="Koreny L."/>
            <person name="Kroth P.G."/>
            <person name="Liu Y."/>
            <person name="Malik S.B."/>
            <person name="Maier U.G."/>
            <person name="McRose D."/>
            <person name="Mock T."/>
            <person name="Neilson J.A."/>
            <person name="Onodera N.T."/>
            <person name="Poole A.M."/>
            <person name="Pritham E.J."/>
            <person name="Richards T.A."/>
            <person name="Rocap G."/>
            <person name="Roy S.W."/>
            <person name="Sarai C."/>
            <person name="Schaack S."/>
            <person name="Shirato S."/>
            <person name="Slamovits C.H."/>
            <person name="Spencer D.F."/>
            <person name="Suzuki S."/>
            <person name="Worden A.Z."/>
            <person name="Zauner S."/>
            <person name="Barry K."/>
            <person name="Bell C."/>
            <person name="Bharti A.K."/>
            <person name="Crow J.A."/>
            <person name="Grimwood J."/>
            <person name="Kramer R."/>
            <person name="Lindquist E."/>
            <person name="Lucas S."/>
            <person name="Salamov A."/>
            <person name="McFadden G.I."/>
            <person name="Lane C.E."/>
            <person name="Keeling P.J."/>
            <person name="Gray M.W."/>
            <person name="Grigoriev I.V."/>
            <person name="Archibald J.M."/>
        </authorList>
    </citation>
    <scope>NUCLEOTIDE SEQUENCE</scope>
    <source>
        <strain evidence="3 5">CCMP2712</strain>
    </source>
</reference>
<evidence type="ECO:0000313" key="3">
    <source>
        <dbReference type="EMBL" id="EKX49729.1"/>
    </source>
</evidence>
<dbReference type="KEGG" id="gtt:GUITHDRAFT_104694"/>
<accession>L1JN77</accession>
<evidence type="ECO:0000256" key="1">
    <source>
        <dbReference type="SAM" id="MobiDB-lite"/>
    </source>
</evidence>
<dbReference type="EnsemblProtists" id="EKX49729">
    <property type="protein sequence ID" value="EKX49729"/>
    <property type="gene ID" value="GUITHDRAFT_104694"/>
</dbReference>
<dbReference type="HOGENOM" id="CLU_607574_0_0_1"/>
<reference evidence="5" key="2">
    <citation type="submission" date="2012-11" db="EMBL/GenBank/DDBJ databases">
        <authorList>
            <person name="Kuo A."/>
            <person name="Curtis B.A."/>
            <person name="Tanifuji G."/>
            <person name="Burki F."/>
            <person name="Gruber A."/>
            <person name="Irimia M."/>
            <person name="Maruyama S."/>
            <person name="Arias M.C."/>
            <person name="Ball S.G."/>
            <person name="Gile G.H."/>
            <person name="Hirakawa Y."/>
            <person name="Hopkins J.F."/>
            <person name="Rensing S.A."/>
            <person name="Schmutz J."/>
            <person name="Symeonidi A."/>
            <person name="Elias M."/>
            <person name="Eveleigh R.J."/>
            <person name="Herman E.K."/>
            <person name="Klute M.J."/>
            <person name="Nakayama T."/>
            <person name="Obornik M."/>
            <person name="Reyes-Prieto A."/>
            <person name="Armbrust E.V."/>
            <person name="Aves S.J."/>
            <person name="Beiko R.G."/>
            <person name="Coutinho P."/>
            <person name="Dacks J.B."/>
            <person name="Durnford D.G."/>
            <person name="Fast N.M."/>
            <person name="Green B.R."/>
            <person name="Grisdale C."/>
            <person name="Hempe F."/>
            <person name="Henrissat B."/>
            <person name="Hoppner M.P."/>
            <person name="Ishida K.-I."/>
            <person name="Kim E."/>
            <person name="Koreny L."/>
            <person name="Kroth P.G."/>
            <person name="Liu Y."/>
            <person name="Malik S.-B."/>
            <person name="Maier U.G."/>
            <person name="McRose D."/>
            <person name="Mock T."/>
            <person name="Neilson J.A."/>
            <person name="Onodera N.T."/>
            <person name="Poole A.M."/>
            <person name="Pritham E.J."/>
            <person name="Richards T.A."/>
            <person name="Rocap G."/>
            <person name="Roy S.W."/>
            <person name="Sarai C."/>
            <person name="Schaack S."/>
            <person name="Shirato S."/>
            <person name="Slamovits C.H."/>
            <person name="Spencer D.F."/>
            <person name="Suzuki S."/>
            <person name="Worden A.Z."/>
            <person name="Zauner S."/>
            <person name="Barry K."/>
            <person name="Bell C."/>
            <person name="Bharti A.K."/>
            <person name="Crow J.A."/>
            <person name="Grimwood J."/>
            <person name="Kramer R."/>
            <person name="Lindquist E."/>
            <person name="Lucas S."/>
            <person name="Salamov A."/>
            <person name="McFadden G.I."/>
            <person name="Lane C.E."/>
            <person name="Keeling P.J."/>
            <person name="Gray M.W."/>
            <person name="Grigoriev I.V."/>
            <person name="Archibald J.M."/>
        </authorList>
    </citation>
    <scope>NUCLEOTIDE SEQUENCE</scope>
    <source>
        <strain evidence="5">CCMP2712</strain>
    </source>
</reference>
<evidence type="ECO:0000313" key="4">
    <source>
        <dbReference type="EnsemblProtists" id="EKX49729"/>
    </source>
</evidence>
<evidence type="ECO:0000313" key="5">
    <source>
        <dbReference type="Proteomes" id="UP000011087"/>
    </source>
</evidence>
<feature type="signal peptide" evidence="2">
    <location>
        <begin position="1"/>
        <end position="23"/>
    </location>
</feature>
<feature type="region of interest" description="Disordered" evidence="1">
    <location>
        <begin position="70"/>
        <end position="98"/>
    </location>
</feature>
<dbReference type="EMBL" id="JH992981">
    <property type="protein sequence ID" value="EKX49729.1"/>
    <property type="molecule type" value="Genomic_DNA"/>
</dbReference>
<organism evidence="3">
    <name type="scientific">Guillardia theta (strain CCMP2712)</name>
    <name type="common">Cryptophyte</name>
    <dbReference type="NCBI Taxonomy" id="905079"/>
    <lineage>
        <taxon>Eukaryota</taxon>
        <taxon>Cryptophyceae</taxon>
        <taxon>Pyrenomonadales</taxon>
        <taxon>Geminigeraceae</taxon>
        <taxon>Guillardia</taxon>
    </lineage>
</organism>
<feature type="region of interest" description="Disordered" evidence="1">
    <location>
        <begin position="146"/>
        <end position="194"/>
    </location>
</feature>
<proteinExistence type="predicted"/>
<name>L1JN77_GUITC</name>
<keyword evidence="5" id="KW-1185">Reference proteome</keyword>
<sequence length="451" mass="49731">MQIWKVLIVVSAILCQQDDGVGADSLTKLPTIVYGNKNVPITLVELQGHEQCQVTRLVLRGGTRFAGGRRKKDWQLSHSSEDDTSCDPDWSSVWKEEKRREAPKPKWLDLISDKESIDRGDSSYEGDIAKAVRKDLENLCAKRALKGRPKPPSVKRVTTKRASNTNPRSRQPPLVAARKPAPRMTRSGQLSPRWGTRANDALAAALRGKKQVSRNVKKIEHEWDISSDFSPSEELKVPALTNGKKGFPSTCVKLNLESPQAADIYDDFLKTDHVPSNSKATSFTKSSATKKRSVEIVPGSKKGSEKASSNHVVLQPENVTPNSALLCRHVSSSRADSWTAMSALEPVQVSKKISPFEGDQDDDLSINLDQKNESAAIDQVEQFPLEDTTSVEQGIRSKLVASHKDEPEYEYAVKSAMSAEEVVSALNDVVKKSNDDGKVLLLDANKRRVSA</sequence>
<dbReference type="Proteomes" id="UP000011087">
    <property type="component" value="Unassembled WGS sequence"/>
</dbReference>
<dbReference type="AlphaFoldDB" id="L1JN77"/>